<feature type="domain" description="SGNH hydrolase-type esterase" evidence="2">
    <location>
        <begin position="27"/>
        <end position="203"/>
    </location>
</feature>
<evidence type="ECO:0000256" key="1">
    <source>
        <dbReference type="SAM" id="MobiDB-lite"/>
    </source>
</evidence>
<sequence>MTSSLDPPAGPDGPTVPRLAPHPTAVFLGDSVVTGWDSVSHPRNRFSSLVCEHLRWREVSLAADGIGFFCRRGGKLPGGGRSPSCRDTTWLETVLRAEPDVVTICLGLNDAALLPSQRDLVEEAIEHDFAFLAERLPGVPTIAAPYFPALGIGPRFGIVHRLVHDHATRLGLASTDAMSTAIDGDENKLAIDGIHPNDAGHAAIARAMIAIYREIVPDLVPTPPPSGAPSRGAPL</sequence>
<evidence type="ECO:0000313" key="4">
    <source>
        <dbReference type="Proteomes" id="UP000504752"/>
    </source>
</evidence>
<dbReference type="GO" id="GO:0016787">
    <property type="term" value="F:hydrolase activity"/>
    <property type="evidence" value="ECO:0007669"/>
    <property type="project" value="UniProtKB-KW"/>
</dbReference>
<keyword evidence="4" id="KW-1185">Reference proteome</keyword>
<feature type="region of interest" description="Disordered" evidence="1">
    <location>
        <begin position="1"/>
        <end position="20"/>
    </location>
</feature>
<reference evidence="3 4" key="1">
    <citation type="submission" date="2020-05" db="EMBL/GenBank/DDBJ databases">
        <title>Actinomyces sp. zg-325.</title>
        <authorList>
            <person name="Yang C."/>
        </authorList>
    </citation>
    <scope>NUCLEOTIDE SEQUENCE [LARGE SCALE GENOMIC DNA]</scope>
    <source>
        <strain evidence="4">zg-325</strain>
    </source>
</reference>
<organism evidence="3 4">
    <name type="scientific">Actinomyces marmotae</name>
    <dbReference type="NCBI Taxonomy" id="2737173"/>
    <lineage>
        <taxon>Bacteria</taxon>
        <taxon>Bacillati</taxon>
        <taxon>Actinomycetota</taxon>
        <taxon>Actinomycetes</taxon>
        <taxon>Actinomycetales</taxon>
        <taxon>Actinomycetaceae</taxon>
        <taxon>Actinomyces</taxon>
    </lineage>
</organism>
<dbReference type="InterPro" id="IPR036514">
    <property type="entry name" value="SGNH_hydro_sf"/>
</dbReference>
<dbReference type="AlphaFoldDB" id="A0A6M8B6J6"/>
<evidence type="ECO:0000313" key="3">
    <source>
        <dbReference type="EMBL" id="QKD79726.1"/>
    </source>
</evidence>
<dbReference type="KEGG" id="amam:HPC72_05210"/>
<proteinExistence type="predicted"/>
<keyword evidence="3" id="KW-0378">Hydrolase</keyword>
<dbReference type="CDD" id="cd00229">
    <property type="entry name" value="SGNH_hydrolase"/>
    <property type="match status" value="1"/>
</dbReference>
<accession>A0A6M8B6J6</accession>
<dbReference type="RefSeq" id="WP_159522930.1">
    <property type="nucleotide sequence ID" value="NZ_CP053642.1"/>
</dbReference>
<gene>
    <name evidence="3" type="ORF">HPC72_05210</name>
</gene>
<dbReference type="SUPFAM" id="SSF52266">
    <property type="entry name" value="SGNH hydrolase"/>
    <property type="match status" value="1"/>
</dbReference>
<name>A0A6M8B6J6_9ACTO</name>
<dbReference type="Pfam" id="PF13472">
    <property type="entry name" value="Lipase_GDSL_2"/>
    <property type="match status" value="1"/>
</dbReference>
<dbReference type="EMBL" id="CP053642">
    <property type="protein sequence ID" value="QKD79726.1"/>
    <property type="molecule type" value="Genomic_DNA"/>
</dbReference>
<evidence type="ECO:0000259" key="2">
    <source>
        <dbReference type="Pfam" id="PF13472"/>
    </source>
</evidence>
<dbReference type="InterPro" id="IPR013830">
    <property type="entry name" value="SGNH_hydro"/>
</dbReference>
<dbReference type="Proteomes" id="UP000504752">
    <property type="component" value="Chromosome"/>
</dbReference>
<dbReference type="Gene3D" id="3.40.50.1110">
    <property type="entry name" value="SGNH hydrolase"/>
    <property type="match status" value="1"/>
</dbReference>
<protein>
    <submittedName>
        <fullName evidence="3">SGNH/GDSL hydrolase family protein</fullName>
    </submittedName>
</protein>